<dbReference type="EMBL" id="VUMG01000004">
    <property type="protein sequence ID" value="MSS46547.1"/>
    <property type="molecule type" value="Genomic_DNA"/>
</dbReference>
<name>A0A7K0J992_9ACTN</name>
<accession>A0A7K0J992</accession>
<feature type="region of interest" description="Disordered" evidence="1">
    <location>
        <begin position="24"/>
        <end position="47"/>
    </location>
</feature>
<keyword evidence="4" id="KW-1185">Reference proteome</keyword>
<keyword evidence="2" id="KW-0732">Signal</keyword>
<evidence type="ECO:0000256" key="1">
    <source>
        <dbReference type="SAM" id="MobiDB-lite"/>
    </source>
</evidence>
<dbReference type="RefSeq" id="WP_154564748.1">
    <property type="nucleotide sequence ID" value="NZ_VUMG01000004.1"/>
</dbReference>
<feature type="chain" id="PRO_5029668622" evidence="2">
    <location>
        <begin position="30"/>
        <end position="237"/>
    </location>
</feature>
<gene>
    <name evidence="3" type="ORF">FYJ43_11085</name>
</gene>
<comment type="caution">
    <text evidence="3">The sequence shown here is derived from an EMBL/GenBank/DDBJ whole genome shotgun (WGS) entry which is preliminary data.</text>
</comment>
<evidence type="ECO:0000313" key="3">
    <source>
        <dbReference type="EMBL" id="MSS46547.1"/>
    </source>
</evidence>
<sequence>MKLRRTMGVCLASALVVGAIAGTGPSASAEPPSEDSKPACESAQTEPGSYEFIGSPGRDALAASEELSNYFSEHRDSWAGVHFCRDYSGLAVYIAYQDDASKKAIGDVSAHYPKVGIHVYKSRFSSLEFEAAEQAALDRDPSPVMSANSDPENGRVVVESSGVTSSRLGKQASVRVMSSVPRVARKVNGPVEVSIVYIRTGIEGRNAATRGNDAPPFSAGADIRAEGLMCSLGPVLV</sequence>
<reference evidence="3 4" key="1">
    <citation type="submission" date="2019-08" db="EMBL/GenBank/DDBJ databases">
        <title>In-depth cultivation of the pig gut microbiome towards novel bacterial diversity and tailored functional studies.</title>
        <authorList>
            <person name="Wylensek D."/>
            <person name="Hitch T.C.A."/>
            <person name="Clavel T."/>
        </authorList>
    </citation>
    <scope>NUCLEOTIDE SEQUENCE [LARGE SCALE GENOMIC DNA]</scope>
    <source>
        <strain evidence="3 4">WCA-380-WT-3A</strain>
    </source>
</reference>
<evidence type="ECO:0000256" key="2">
    <source>
        <dbReference type="SAM" id="SignalP"/>
    </source>
</evidence>
<evidence type="ECO:0000313" key="4">
    <source>
        <dbReference type="Proteomes" id="UP000466104"/>
    </source>
</evidence>
<feature type="signal peptide" evidence="2">
    <location>
        <begin position="1"/>
        <end position="29"/>
    </location>
</feature>
<organism evidence="3 4">
    <name type="scientific">Cutibacterium porci</name>
    <dbReference type="NCBI Taxonomy" id="2605781"/>
    <lineage>
        <taxon>Bacteria</taxon>
        <taxon>Bacillati</taxon>
        <taxon>Actinomycetota</taxon>
        <taxon>Actinomycetes</taxon>
        <taxon>Propionibacteriales</taxon>
        <taxon>Propionibacteriaceae</taxon>
        <taxon>Cutibacterium</taxon>
    </lineage>
</organism>
<dbReference type="Proteomes" id="UP000466104">
    <property type="component" value="Unassembled WGS sequence"/>
</dbReference>
<dbReference type="AlphaFoldDB" id="A0A7K0J992"/>
<proteinExistence type="predicted"/>
<protein>
    <submittedName>
        <fullName evidence="3">Uncharacterized protein</fullName>
    </submittedName>
</protein>